<evidence type="ECO:0000313" key="1">
    <source>
        <dbReference type="EMBL" id="GME73941.1"/>
    </source>
</evidence>
<dbReference type="Proteomes" id="UP001165064">
    <property type="component" value="Unassembled WGS sequence"/>
</dbReference>
<reference evidence="1" key="1">
    <citation type="submission" date="2023-04" db="EMBL/GenBank/DDBJ databases">
        <title>Ambrosiozyma monospora NBRC 10751.</title>
        <authorList>
            <person name="Ichikawa N."/>
            <person name="Sato H."/>
            <person name="Tonouchi N."/>
        </authorList>
    </citation>
    <scope>NUCLEOTIDE SEQUENCE</scope>
    <source>
        <strain evidence="1">NBRC 10751</strain>
    </source>
</reference>
<dbReference type="EMBL" id="BSXS01000794">
    <property type="protein sequence ID" value="GME73941.1"/>
    <property type="molecule type" value="Genomic_DNA"/>
</dbReference>
<sequence>MSTHHDVNMYICPGCGKGDKVVFNFEKHLECCPDYAKVDENNKSPQSGNRKISSSSSSSSPKKLLSLPSLKTLIAKQTKESIKTASPHHPKVSSPTSAKRVMSLNKPLATSFLADSNVPGSEPKKIKERVNSGGVNKKSFLSQTKIVKEHVVKEPVKEQFKKVVDESAKEKAQKVTDESVKEKAKKVTDEHVRNSLSTAPTVVKEAKQSLPTLPKAVQQAKQSISTFPKVVKQVQQSAPTLPAAVKQVQQSVPTLPKAYKSVNAKISKPVESSRELEPLNLRSIFSDLNKANGTCPKESVKSISGEKKTEAGQENKVSESSRSSSSTITPPLLSKPRLSSSMISIAKEDSNSIKSKSRKQISPPFVQQRVKRVSFSEPPVAPSKGIASPNVSRSPPPVRPTLSSRSSNSNLQVSQNSNQMVASATESAQISEDARRGILAPTAPQPSQLPETINRSVSVPPSTGPVSFPNNNSTPPPQNANNSFPPQQANNSFPPQQPPYGYPHMPMNIPVQHMQNYYGHPYVVVPQLGGNIYGSMPHPRFMPNGYPNGGFFHGQPVGFQPVPFDQLPMNMQHALMMNQRIPATPGRSVSPPVSIAPKITNESEVPFLPKSPSVSSSERALVKYGPDILTEVGKDEVMETMDESNDDDIETYTLFYTEENLAELEKDVEGLDNSRVCYNDWEKPRQVYPDIYKKYNIKFCKPETFRPYKTSIKGLKSYVFHPLFNPQNLKSLTYSNKINPEVEFCPRELEGKQCAQITCDYQHWKTISKNDTMIMLDLRNDIPAENNEDYKKRFNGLSDLLTSSVKADLAEVYQKIKDYRQSFLKEGEYLNLSGRK</sequence>
<comment type="caution">
    <text evidence="1">The sequence shown here is derived from an EMBL/GenBank/DDBJ whole genome shotgun (WGS) entry which is preliminary data.</text>
</comment>
<protein>
    <submittedName>
        <fullName evidence="1">Unnamed protein product</fullName>
    </submittedName>
</protein>
<proteinExistence type="predicted"/>
<gene>
    <name evidence="1" type="ORF">Amon02_000158900</name>
</gene>
<evidence type="ECO:0000313" key="2">
    <source>
        <dbReference type="Proteomes" id="UP001165064"/>
    </source>
</evidence>
<organism evidence="1 2">
    <name type="scientific">Ambrosiozyma monospora</name>
    <name type="common">Yeast</name>
    <name type="synonym">Endomycopsis monosporus</name>
    <dbReference type="NCBI Taxonomy" id="43982"/>
    <lineage>
        <taxon>Eukaryota</taxon>
        <taxon>Fungi</taxon>
        <taxon>Dikarya</taxon>
        <taxon>Ascomycota</taxon>
        <taxon>Saccharomycotina</taxon>
        <taxon>Pichiomycetes</taxon>
        <taxon>Pichiales</taxon>
        <taxon>Pichiaceae</taxon>
        <taxon>Ambrosiozyma</taxon>
    </lineage>
</organism>
<name>A0ACB5SWQ9_AMBMO</name>
<keyword evidence="2" id="KW-1185">Reference proteome</keyword>
<accession>A0ACB5SWQ9</accession>